<dbReference type="RefSeq" id="WP_139078180.1">
    <property type="nucleotide sequence ID" value="NZ_VDFU01000025.1"/>
</dbReference>
<dbReference type="PRINTS" id="PR00035">
    <property type="entry name" value="HTHGNTR"/>
</dbReference>
<accession>A0A5C4MPI9</accession>
<dbReference type="AlphaFoldDB" id="A0A5C4MPI9"/>
<evidence type="ECO:0000313" key="6">
    <source>
        <dbReference type="Proteomes" id="UP000305887"/>
    </source>
</evidence>
<dbReference type="PANTHER" id="PTHR43537:SF51">
    <property type="entry name" value="HTH-TYPE TRANSCRIPTIONAL REGULATOR LGOR-RELATED"/>
    <property type="match status" value="1"/>
</dbReference>
<comment type="caution">
    <text evidence="5">The sequence shown here is derived from an EMBL/GenBank/DDBJ whole genome shotgun (WGS) entry which is preliminary data.</text>
</comment>
<dbReference type="InterPro" id="IPR008920">
    <property type="entry name" value="TF_FadR/GntR_C"/>
</dbReference>
<keyword evidence="3" id="KW-0804">Transcription</keyword>
<dbReference type="InterPro" id="IPR011711">
    <property type="entry name" value="GntR_C"/>
</dbReference>
<name>A0A5C4MPI9_9RHOB</name>
<dbReference type="PANTHER" id="PTHR43537">
    <property type="entry name" value="TRANSCRIPTIONAL REGULATOR, GNTR FAMILY"/>
    <property type="match status" value="1"/>
</dbReference>
<proteinExistence type="predicted"/>
<protein>
    <submittedName>
        <fullName evidence="5">GntR family transcriptional regulator</fullName>
    </submittedName>
</protein>
<dbReference type="InterPro" id="IPR000524">
    <property type="entry name" value="Tscrpt_reg_HTH_GntR"/>
</dbReference>
<dbReference type="GO" id="GO:0003677">
    <property type="term" value="F:DNA binding"/>
    <property type="evidence" value="ECO:0007669"/>
    <property type="project" value="UniProtKB-KW"/>
</dbReference>
<keyword evidence="1" id="KW-0805">Transcription regulation</keyword>
<evidence type="ECO:0000256" key="1">
    <source>
        <dbReference type="ARBA" id="ARBA00023015"/>
    </source>
</evidence>
<reference evidence="5 6" key="1">
    <citation type="submission" date="2019-06" db="EMBL/GenBank/DDBJ databases">
        <title>YIM 131921 draft genome.</title>
        <authorList>
            <person name="Jiang L."/>
        </authorList>
    </citation>
    <scope>NUCLEOTIDE SEQUENCE [LARGE SCALE GENOMIC DNA]</scope>
    <source>
        <strain evidence="5 6">YIM 131921</strain>
    </source>
</reference>
<dbReference type="InterPro" id="IPR036390">
    <property type="entry name" value="WH_DNA-bd_sf"/>
</dbReference>
<keyword evidence="6" id="KW-1185">Reference proteome</keyword>
<dbReference type="Gene3D" id="1.10.10.10">
    <property type="entry name" value="Winged helix-like DNA-binding domain superfamily/Winged helix DNA-binding domain"/>
    <property type="match status" value="1"/>
</dbReference>
<dbReference type="SMART" id="SM00895">
    <property type="entry name" value="FCD"/>
    <property type="match status" value="1"/>
</dbReference>
<gene>
    <name evidence="5" type="ORF">FHG66_16690</name>
</gene>
<evidence type="ECO:0000313" key="5">
    <source>
        <dbReference type="EMBL" id="TNC47507.1"/>
    </source>
</evidence>
<dbReference type="SUPFAM" id="SSF48008">
    <property type="entry name" value="GntR ligand-binding domain-like"/>
    <property type="match status" value="1"/>
</dbReference>
<dbReference type="PROSITE" id="PS50949">
    <property type="entry name" value="HTH_GNTR"/>
    <property type="match status" value="1"/>
</dbReference>
<keyword evidence="2" id="KW-0238">DNA-binding</keyword>
<dbReference type="EMBL" id="VDFU01000025">
    <property type="protein sequence ID" value="TNC47507.1"/>
    <property type="molecule type" value="Genomic_DNA"/>
</dbReference>
<evidence type="ECO:0000256" key="3">
    <source>
        <dbReference type="ARBA" id="ARBA00023163"/>
    </source>
</evidence>
<organism evidence="5 6">
    <name type="scientific">Rubellimicrobium rubrum</name>
    <dbReference type="NCBI Taxonomy" id="2585369"/>
    <lineage>
        <taxon>Bacteria</taxon>
        <taxon>Pseudomonadati</taxon>
        <taxon>Pseudomonadota</taxon>
        <taxon>Alphaproteobacteria</taxon>
        <taxon>Rhodobacterales</taxon>
        <taxon>Roseobacteraceae</taxon>
        <taxon>Rubellimicrobium</taxon>
    </lineage>
</organism>
<evidence type="ECO:0000259" key="4">
    <source>
        <dbReference type="PROSITE" id="PS50949"/>
    </source>
</evidence>
<dbReference type="GO" id="GO:0003700">
    <property type="term" value="F:DNA-binding transcription factor activity"/>
    <property type="evidence" value="ECO:0007669"/>
    <property type="project" value="InterPro"/>
</dbReference>
<dbReference type="Gene3D" id="1.20.120.530">
    <property type="entry name" value="GntR ligand-binding domain-like"/>
    <property type="match status" value="1"/>
</dbReference>
<dbReference type="Pfam" id="PF07729">
    <property type="entry name" value="FCD"/>
    <property type="match status" value="1"/>
</dbReference>
<dbReference type="SUPFAM" id="SSF46785">
    <property type="entry name" value="Winged helix' DNA-binding domain"/>
    <property type="match status" value="2"/>
</dbReference>
<sequence length="300" mass="34384">MARTDARFREAFNSLLDLCGGLTPGDSLPSEAALAEQMNVSRTIVRGALRDLDERGLLRWEGRSKLLVRPPKRSDRIELRGDSVTLGELETRFLDWILRFDVPADTPLNITQLARQFGVTPYTLQEFLSGWSRFGLVQRRPRGGWLLLGFTADYAVELSDFRAILETDAVRHLVALPPEHPVWSTLESLRVDHHALLDRIETEYHDFSKLDERFHAAVTGVVRNRFVVEFQKVISLIFHYHFQWDKTDERQRNEAAIREHLQWIKAMQRRDEGAAVAAARAHLATSKQTLLSSLRGHNLA</sequence>
<dbReference type="OrthoDB" id="9799812at2"/>
<feature type="domain" description="HTH gntR-type" evidence="4">
    <location>
        <begin position="2"/>
        <end position="71"/>
    </location>
</feature>
<dbReference type="InterPro" id="IPR036388">
    <property type="entry name" value="WH-like_DNA-bd_sf"/>
</dbReference>
<dbReference type="SMART" id="SM00345">
    <property type="entry name" value="HTH_GNTR"/>
    <property type="match status" value="2"/>
</dbReference>
<dbReference type="Proteomes" id="UP000305887">
    <property type="component" value="Unassembled WGS sequence"/>
</dbReference>
<dbReference type="Pfam" id="PF00392">
    <property type="entry name" value="GntR"/>
    <property type="match status" value="1"/>
</dbReference>
<evidence type="ECO:0000256" key="2">
    <source>
        <dbReference type="ARBA" id="ARBA00023125"/>
    </source>
</evidence>